<dbReference type="InterPro" id="IPR011032">
    <property type="entry name" value="GroES-like_sf"/>
</dbReference>
<dbReference type="RefSeq" id="WP_129225418.1">
    <property type="nucleotide sequence ID" value="NZ_SDOZ01000002.1"/>
</dbReference>
<dbReference type="GO" id="GO:0046872">
    <property type="term" value="F:metal ion binding"/>
    <property type="evidence" value="ECO:0007669"/>
    <property type="project" value="UniProtKB-KW"/>
</dbReference>
<dbReference type="PANTHER" id="PTHR43350:SF19">
    <property type="entry name" value="D-GULOSIDE 3-DEHYDROGENASE"/>
    <property type="match status" value="1"/>
</dbReference>
<evidence type="ECO:0000313" key="8">
    <source>
        <dbReference type="Proteomes" id="UP000291269"/>
    </source>
</evidence>
<protein>
    <recommendedName>
        <fullName evidence="6">Alcohol dehydrogenase-like N-terminal domain-containing protein</fullName>
    </recommendedName>
</protein>
<keyword evidence="5" id="KW-0560">Oxidoreductase</keyword>
<dbReference type="PANTHER" id="PTHR43350">
    <property type="entry name" value="NAD-DEPENDENT ALCOHOL DEHYDROGENASE"/>
    <property type="match status" value="1"/>
</dbReference>
<gene>
    <name evidence="7" type="ORF">ESZ91_06720</name>
</gene>
<evidence type="ECO:0000256" key="5">
    <source>
        <dbReference type="ARBA" id="ARBA00023002"/>
    </source>
</evidence>
<dbReference type="SUPFAM" id="SSF50129">
    <property type="entry name" value="GroES-like"/>
    <property type="match status" value="1"/>
</dbReference>
<organism evidence="7 8">
    <name type="scientific">Candidatus Borkfalkia ceftriaxoniphila</name>
    <dbReference type="NCBI Taxonomy" id="2508949"/>
    <lineage>
        <taxon>Bacteria</taxon>
        <taxon>Bacillati</taxon>
        <taxon>Bacillota</taxon>
        <taxon>Clostridia</taxon>
        <taxon>Christensenellales</taxon>
        <taxon>Christensenellaceae</taxon>
        <taxon>Candidatus Borkfalkia</taxon>
    </lineage>
</organism>
<keyword evidence="8" id="KW-1185">Reference proteome</keyword>
<feature type="domain" description="Alcohol dehydrogenase-like N-terminal" evidence="6">
    <location>
        <begin position="24"/>
        <end position="122"/>
    </location>
</feature>
<evidence type="ECO:0000256" key="4">
    <source>
        <dbReference type="ARBA" id="ARBA00022833"/>
    </source>
</evidence>
<dbReference type="Gene3D" id="3.40.50.720">
    <property type="entry name" value="NAD(P)-binding Rossmann-like Domain"/>
    <property type="match status" value="1"/>
</dbReference>
<comment type="similarity">
    <text evidence="2">Belongs to the zinc-containing alcohol dehydrogenase family.</text>
</comment>
<dbReference type="InterPro" id="IPR013154">
    <property type="entry name" value="ADH-like_N"/>
</dbReference>
<sequence length="330" mass="35441">MKTCKIVFPRVLQTEERPDNISSPEQAKVKITSALLTAVEYAAYRGDEDLKYPLVPGRFAVGIVVEAGENCCAVEKGTRVYLNGVYACGQDAEEKLCVAGADCDGFLRDFIVTDEEKLSPLPAAVSDKEAVFTEAVALCEAVADKIEADKGRHIAVIGATALGMILCQLLIYHQAVPVLIDSDPEKLKKANRAGIYYTLAADETLQSNLSQITGGRMAYGGVLMTESKLSPELLFSVTGSHKNVVFAGFTDPDHKISVKQAFRKNLNVFSVNNGYSYTSAAINLLVNKAVNVSALECPSVQATDIEQALAAGAKDLDDGKYPACTLLNMM</sequence>
<evidence type="ECO:0000256" key="2">
    <source>
        <dbReference type="ARBA" id="ARBA00008072"/>
    </source>
</evidence>
<dbReference type="Gene3D" id="3.90.180.10">
    <property type="entry name" value="Medium-chain alcohol dehydrogenases, catalytic domain"/>
    <property type="match status" value="1"/>
</dbReference>
<comment type="caution">
    <text evidence="7">The sequence shown here is derived from an EMBL/GenBank/DDBJ whole genome shotgun (WGS) entry which is preliminary data.</text>
</comment>
<evidence type="ECO:0000313" key="7">
    <source>
        <dbReference type="EMBL" id="RXZ62079.1"/>
    </source>
</evidence>
<dbReference type="Proteomes" id="UP000291269">
    <property type="component" value="Unassembled WGS sequence"/>
</dbReference>
<accession>A0A4Q2KDI7</accession>
<comment type="cofactor">
    <cofactor evidence="1">
        <name>Zn(2+)</name>
        <dbReference type="ChEBI" id="CHEBI:29105"/>
    </cofactor>
</comment>
<proteinExistence type="inferred from homology"/>
<name>A0A4Q2KDI7_9FIRM</name>
<dbReference type="InterPro" id="IPR036291">
    <property type="entry name" value="NAD(P)-bd_dom_sf"/>
</dbReference>
<evidence type="ECO:0000259" key="6">
    <source>
        <dbReference type="Pfam" id="PF08240"/>
    </source>
</evidence>
<evidence type="ECO:0000256" key="3">
    <source>
        <dbReference type="ARBA" id="ARBA00022723"/>
    </source>
</evidence>
<evidence type="ECO:0000256" key="1">
    <source>
        <dbReference type="ARBA" id="ARBA00001947"/>
    </source>
</evidence>
<dbReference type="Pfam" id="PF08240">
    <property type="entry name" value="ADH_N"/>
    <property type="match status" value="1"/>
</dbReference>
<dbReference type="OrthoDB" id="9769198at2"/>
<dbReference type="AlphaFoldDB" id="A0A4Q2KDI7"/>
<dbReference type="EMBL" id="SDOZ01000002">
    <property type="protein sequence ID" value="RXZ62079.1"/>
    <property type="molecule type" value="Genomic_DNA"/>
</dbReference>
<dbReference type="GO" id="GO:0016491">
    <property type="term" value="F:oxidoreductase activity"/>
    <property type="evidence" value="ECO:0007669"/>
    <property type="project" value="UniProtKB-KW"/>
</dbReference>
<dbReference type="SUPFAM" id="SSF51735">
    <property type="entry name" value="NAD(P)-binding Rossmann-fold domains"/>
    <property type="match status" value="1"/>
</dbReference>
<keyword evidence="4" id="KW-0862">Zinc</keyword>
<keyword evidence="3" id="KW-0479">Metal-binding</keyword>
<reference evidence="7 8" key="1">
    <citation type="journal article" date="2019" name="Gut">
        <title>Antibiotics-induced monodominance of a novel gut bacterial order.</title>
        <authorList>
            <person name="Hildebrand F."/>
            <person name="Moitinho-Silva L."/>
            <person name="Blasche S."/>
            <person name="Jahn M.T."/>
            <person name="Gossmann T.I."/>
            <person name="Heuerta-Cepas J."/>
            <person name="Hercog R."/>
            <person name="Luetge M."/>
            <person name="Bahram M."/>
            <person name="Pryszlak A."/>
            <person name="Alves R.J."/>
            <person name="Waszak S.M."/>
            <person name="Zhu A."/>
            <person name="Ye L."/>
            <person name="Costea P.I."/>
            <person name="Aalvink S."/>
            <person name="Belzer C."/>
            <person name="Forslund S.K."/>
            <person name="Sunagawa S."/>
            <person name="Hentschel U."/>
            <person name="Merten C."/>
            <person name="Patil K.R."/>
            <person name="Benes V."/>
            <person name="Bork P."/>
        </authorList>
    </citation>
    <scope>NUCLEOTIDE SEQUENCE [LARGE SCALE GENOMIC DNA]</scope>
    <source>
        <strain evidence="7 8">HDS1380</strain>
    </source>
</reference>